<feature type="signal peptide" evidence="1">
    <location>
        <begin position="1"/>
        <end position="23"/>
    </location>
</feature>
<accession>A0AAN7ZTJ2</accession>
<sequence>MKTSTVLIAVAGVVLSNLQGAAAGCYTSGDTWHSVFDARATALDYCRGGLFKDYFSPGQTKSACRNTGGGRLRMDFQVQNLNTKNGFYLNPQDCYQGLLNEIEGCSMGGESVNSASLWRFRSDPNSGGC</sequence>
<feature type="chain" id="PRO_5042988303" description="Glycan binding protein Y3-like domain-containing protein" evidence="1">
    <location>
        <begin position="24"/>
        <end position="129"/>
    </location>
</feature>
<name>A0AAN7ZTJ2_9PEZI</name>
<evidence type="ECO:0000256" key="1">
    <source>
        <dbReference type="SAM" id="SignalP"/>
    </source>
</evidence>
<dbReference type="PROSITE" id="PS51257">
    <property type="entry name" value="PROKAR_LIPOPROTEIN"/>
    <property type="match status" value="1"/>
</dbReference>
<proteinExistence type="predicted"/>
<dbReference type="InterPro" id="IPR054443">
    <property type="entry name" value="Y3-like_dom"/>
</dbReference>
<dbReference type="AlphaFoldDB" id="A0AAN7ZTJ2"/>
<gene>
    <name evidence="3" type="ORF">LTR97_006853</name>
</gene>
<dbReference type="EMBL" id="JAVRQU010000010">
    <property type="protein sequence ID" value="KAK5697894.1"/>
    <property type="molecule type" value="Genomic_DNA"/>
</dbReference>
<reference evidence="3" key="1">
    <citation type="submission" date="2023-08" db="EMBL/GenBank/DDBJ databases">
        <title>Black Yeasts Isolated from many extreme environments.</title>
        <authorList>
            <person name="Coleine C."/>
            <person name="Stajich J.E."/>
            <person name="Selbmann L."/>
        </authorList>
    </citation>
    <scope>NUCLEOTIDE SEQUENCE</scope>
    <source>
        <strain evidence="3">CCFEE 5810</strain>
    </source>
</reference>
<evidence type="ECO:0000313" key="4">
    <source>
        <dbReference type="Proteomes" id="UP001310594"/>
    </source>
</evidence>
<protein>
    <recommendedName>
        <fullName evidence="2">Glycan binding protein Y3-like domain-containing protein</fullName>
    </recommendedName>
</protein>
<evidence type="ECO:0000259" key="2">
    <source>
        <dbReference type="Pfam" id="PF22803"/>
    </source>
</evidence>
<evidence type="ECO:0000313" key="3">
    <source>
        <dbReference type="EMBL" id="KAK5697894.1"/>
    </source>
</evidence>
<dbReference type="Proteomes" id="UP001310594">
    <property type="component" value="Unassembled WGS sequence"/>
</dbReference>
<organism evidence="3 4">
    <name type="scientific">Elasticomyces elasticus</name>
    <dbReference type="NCBI Taxonomy" id="574655"/>
    <lineage>
        <taxon>Eukaryota</taxon>
        <taxon>Fungi</taxon>
        <taxon>Dikarya</taxon>
        <taxon>Ascomycota</taxon>
        <taxon>Pezizomycotina</taxon>
        <taxon>Dothideomycetes</taxon>
        <taxon>Dothideomycetidae</taxon>
        <taxon>Mycosphaerellales</taxon>
        <taxon>Teratosphaeriaceae</taxon>
        <taxon>Elasticomyces</taxon>
    </lineage>
</organism>
<comment type="caution">
    <text evidence="3">The sequence shown here is derived from an EMBL/GenBank/DDBJ whole genome shotgun (WGS) entry which is preliminary data.</text>
</comment>
<feature type="domain" description="Glycan binding protein Y3-like" evidence="2">
    <location>
        <begin position="45"/>
        <end position="129"/>
    </location>
</feature>
<keyword evidence="1" id="KW-0732">Signal</keyword>
<dbReference type="Pfam" id="PF22803">
    <property type="entry name" value="GBD_Y3"/>
    <property type="match status" value="1"/>
</dbReference>